<protein>
    <recommendedName>
        <fullName evidence="3">Antibiotic biosynthesis monooxygenase</fullName>
    </recommendedName>
</protein>
<evidence type="ECO:0008006" key="3">
    <source>
        <dbReference type="Google" id="ProtNLM"/>
    </source>
</evidence>
<name>A0A8J3KCS2_9ACTN</name>
<sequence length="96" mass="10403">MYATVRRYEGVTDPPEAGRRVQEGFVPIISAVPGIVAYFWVDAGNGVMLSTSVFESRDGAEESNRRAADWVKENLASLLPNPPQITAGEVVAHRAS</sequence>
<dbReference type="AlphaFoldDB" id="A0A8J3KCS2"/>
<accession>A0A8J3KCS2</accession>
<evidence type="ECO:0000313" key="2">
    <source>
        <dbReference type="Proteomes" id="UP000619293"/>
    </source>
</evidence>
<keyword evidence="2" id="KW-1185">Reference proteome</keyword>
<dbReference type="RefSeq" id="WP_191838896.1">
    <property type="nucleotide sequence ID" value="NZ_BAAALB010000008.1"/>
</dbReference>
<dbReference type="Proteomes" id="UP000619293">
    <property type="component" value="Unassembled WGS sequence"/>
</dbReference>
<dbReference type="EMBL" id="BONG01000094">
    <property type="protein sequence ID" value="GIF94398.1"/>
    <property type="molecule type" value="Genomic_DNA"/>
</dbReference>
<organism evidence="1 2">
    <name type="scientific">Catellatospora chokoriensis</name>
    <dbReference type="NCBI Taxonomy" id="310353"/>
    <lineage>
        <taxon>Bacteria</taxon>
        <taxon>Bacillati</taxon>
        <taxon>Actinomycetota</taxon>
        <taxon>Actinomycetes</taxon>
        <taxon>Micromonosporales</taxon>
        <taxon>Micromonosporaceae</taxon>
        <taxon>Catellatospora</taxon>
    </lineage>
</organism>
<gene>
    <name evidence="1" type="ORF">Cch02nite_78420</name>
</gene>
<comment type="caution">
    <text evidence="1">The sequence shown here is derived from an EMBL/GenBank/DDBJ whole genome shotgun (WGS) entry which is preliminary data.</text>
</comment>
<proteinExistence type="predicted"/>
<reference evidence="1 2" key="1">
    <citation type="submission" date="2021-01" db="EMBL/GenBank/DDBJ databases">
        <title>Whole genome shotgun sequence of Catellatospora chokoriensis NBRC 107358.</title>
        <authorList>
            <person name="Komaki H."/>
            <person name="Tamura T."/>
        </authorList>
    </citation>
    <scope>NUCLEOTIDE SEQUENCE [LARGE SCALE GENOMIC DNA]</scope>
    <source>
        <strain evidence="1 2">NBRC 107358</strain>
    </source>
</reference>
<evidence type="ECO:0000313" key="1">
    <source>
        <dbReference type="EMBL" id="GIF94398.1"/>
    </source>
</evidence>